<dbReference type="PANTHER" id="PTHR43849:SF2">
    <property type="entry name" value="BLL3936 PROTEIN"/>
    <property type="match status" value="1"/>
</dbReference>
<dbReference type="Pfam" id="PF06808">
    <property type="entry name" value="DctM"/>
    <property type="match status" value="1"/>
</dbReference>
<sequence>MADNENKQGNRIEESQTEEPTVESLIAGGIDEAKQEEIKAKFDREFAYRRLAGILSKIITVVAITWSCIQLYTAAFGVYPTTIQRGQHVGFALFLVFILYPMRKAIKGDKVPWYDYIFAAAGAYVAFYHILNYRDIIHRAGAYTQLDIIVSIVAVLLVLEATRRIAGPVLVTVASIFLLYAYLGPMFPGFLSHRGYSIQRIATYMWMSTEAILGIPIGVSSTFIFLFLVFATYLKKTGIGDWLTDLAMGVAGGSTGGPAKAAVIASASQGTISGSSVANTVGTGSVTIPLMKSIGYRPEFAAATEAAASTGGQLMPPVMGAAAFIMTEFTGLPYVTIALSAAIPAFLYFTGVFMMVHQEAKKTGLKGLSRDQLPNPFRLIKEKWFLALPIFVIVYLLVSGRTPMRAALFAIISAIAVSFIRRDTRMKLIEIVEGLEEGARSALPVVMACATAGIIVGIVTLTGLGVKFSTGILLLSGGNIYLAMMFTMFASIILGMGMPTTANYIVQATIAAPVLVELGIPVIAAHLFVFYFGIIADITPPVALAAFAGSGIAGSNPFKTGVEASKLAFAAYLVPYMFAMHPELVLVDWAPASLAFSLATALIGMYAIAMGVSGFANERIGPLTRLLLAAGGLMLIDPRMVTNVGGIAIVVVVYGLLYLRNKKRNAAASASS</sequence>
<organism evidence="4 5">
    <name type="scientific">Anoxynatronum buryatiense</name>
    <dbReference type="NCBI Taxonomy" id="489973"/>
    <lineage>
        <taxon>Bacteria</taxon>
        <taxon>Bacillati</taxon>
        <taxon>Bacillota</taxon>
        <taxon>Clostridia</taxon>
        <taxon>Eubacteriales</taxon>
        <taxon>Clostridiaceae</taxon>
        <taxon>Anoxynatronum</taxon>
    </lineage>
</organism>
<evidence type="ECO:0000313" key="4">
    <source>
        <dbReference type="EMBL" id="SMP51846.1"/>
    </source>
</evidence>
<dbReference type="Proteomes" id="UP001158066">
    <property type="component" value="Unassembled WGS sequence"/>
</dbReference>
<feature type="domain" description="TRAP C4-dicarboxylate transport system permease DctM subunit" evidence="3">
    <location>
        <begin position="154"/>
        <end position="592"/>
    </location>
</feature>
<dbReference type="RefSeq" id="WP_283408807.1">
    <property type="nucleotide sequence ID" value="NZ_FXUF01000004.1"/>
</dbReference>
<evidence type="ECO:0000256" key="2">
    <source>
        <dbReference type="SAM" id="Phobius"/>
    </source>
</evidence>
<comment type="caution">
    <text evidence="4">The sequence shown here is derived from an EMBL/GenBank/DDBJ whole genome shotgun (WGS) entry which is preliminary data.</text>
</comment>
<dbReference type="PANTHER" id="PTHR43849">
    <property type="entry name" value="BLL3936 PROTEIN"/>
    <property type="match status" value="1"/>
</dbReference>
<feature type="transmembrane region" description="Helical" evidence="2">
    <location>
        <begin position="589"/>
        <end position="608"/>
    </location>
</feature>
<feature type="transmembrane region" description="Helical" evidence="2">
    <location>
        <begin position="478"/>
        <end position="498"/>
    </location>
</feature>
<proteinExistence type="predicted"/>
<dbReference type="InterPro" id="IPR011853">
    <property type="entry name" value="TRAP_DctM-Dct_fused"/>
</dbReference>
<dbReference type="NCBIfam" id="TIGR02123">
    <property type="entry name" value="TRAP_fused"/>
    <property type="match status" value="1"/>
</dbReference>
<keyword evidence="5" id="KW-1185">Reference proteome</keyword>
<gene>
    <name evidence="4" type="ORF">SAMN06296020_104133</name>
</gene>
<feature type="transmembrane region" description="Helical" evidence="2">
    <location>
        <begin position="113"/>
        <end position="131"/>
    </location>
</feature>
<protein>
    <submittedName>
        <fullName evidence="4">TRAP transporter, 4TM/12TM fusion protein</fullName>
    </submittedName>
</protein>
<name>A0AA45WV44_9CLOT</name>
<keyword evidence="2" id="KW-0812">Transmembrane</keyword>
<feature type="transmembrane region" description="Helical" evidence="2">
    <location>
        <begin position="404"/>
        <end position="421"/>
    </location>
</feature>
<feature type="transmembrane region" description="Helical" evidence="2">
    <location>
        <begin position="211"/>
        <end position="234"/>
    </location>
</feature>
<feature type="region of interest" description="Disordered" evidence="1">
    <location>
        <begin position="1"/>
        <end position="21"/>
    </location>
</feature>
<feature type="transmembrane region" description="Helical" evidence="2">
    <location>
        <begin position="143"/>
        <end position="162"/>
    </location>
</feature>
<feature type="transmembrane region" description="Helical" evidence="2">
    <location>
        <begin position="169"/>
        <end position="191"/>
    </location>
</feature>
<feature type="transmembrane region" description="Helical" evidence="2">
    <location>
        <begin position="332"/>
        <end position="356"/>
    </location>
</feature>
<dbReference type="EMBL" id="FXUF01000004">
    <property type="protein sequence ID" value="SMP51846.1"/>
    <property type="molecule type" value="Genomic_DNA"/>
</dbReference>
<reference evidence="4" key="1">
    <citation type="submission" date="2017-05" db="EMBL/GenBank/DDBJ databases">
        <authorList>
            <person name="Varghese N."/>
            <person name="Submissions S."/>
        </authorList>
    </citation>
    <scope>NUCLEOTIDE SEQUENCE</scope>
    <source>
        <strain evidence="4">Su22</strain>
    </source>
</reference>
<dbReference type="AlphaFoldDB" id="A0AA45WV44"/>
<evidence type="ECO:0000313" key="5">
    <source>
        <dbReference type="Proteomes" id="UP001158066"/>
    </source>
</evidence>
<feature type="transmembrane region" description="Helical" evidence="2">
    <location>
        <begin position="377"/>
        <end position="398"/>
    </location>
</feature>
<accession>A0AA45WV44</accession>
<evidence type="ECO:0000256" key="1">
    <source>
        <dbReference type="SAM" id="MobiDB-lite"/>
    </source>
</evidence>
<feature type="transmembrane region" description="Helical" evidence="2">
    <location>
        <begin position="442"/>
        <end position="466"/>
    </location>
</feature>
<feature type="transmembrane region" description="Helical" evidence="2">
    <location>
        <begin position="510"/>
        <end position="534"/>
    </location>
</feature>
<feature type="compositionally biased region" description="Basic and acidic residues" evidence="1">
    <location>
        <begin position="1"/>
        <end position="14"/>
    </location>
</feature>
<keyword evidence="2" id="KW-1133">Transmembrane helix</keyword>
<keyword evidence="2" id="KW-0472">Membrane</keyword>
<evidence type="ECO:0000259" key="3">
    <source>
        <dbReference type="Pfam" id="PF06808"/>
    </source>
</evidence>
<feature type="transmembrane region" description="Helical" evidence="2">
    <location>
        <begin position="642"/>
        <end position="659"/>
    </location>
</feature>
<feature type="transmembrane region" description="Helical" evidence="2">
    <location>
        <begin position="58"/>
        <end position="79"/>
    </location>
</feature>
<feature type="transmembrane region" description="Helical" evidence="2">
    <location>
        <begin position="85"/>
        <end position="101"/>
    </location>
</feature>
<dbReference type="InterPro" id="IPR010656">
    <property type="entry name" value="DctM"/>
</dbReference>